<organism evidence="3 4">
    <name type="scientific">Paeniroseomonas aquatica</name>
    <dbReference type="NCBI Taxonomy" id="373043"/>
    <lineage>
        <taxon>Bacteria</taxon>
        <taxon>Pseudomonadati</taxon>
        <taxon>Pseudomonadota</taxon>
        <taxon>Alphaproteobacteria</taxon>
        <taxon>Acetobacterales</taxon>
        <taxon>Acetobacteraceae</taxon>
        <taxon>Paeniroseomonas</taxon>
    </lineage>
</organism>
<dbReference type="EMBL" id="JAUFPN010000135">
    <property type="protein sequence ID" value="MDN3565142.1"/>
    <property type="molecule type" value="Genomic_DNA"/>
</dbReference>
<feature type="chain" id="PRO_5045802411" evidence="2">
    <location>
        <begin position="20"/>
        <end position="321"/>
    </location>
</feature>
<protein>
    <submittedName>
        <fullName evidence="3">Tripartite tricarboxylate transporter substrate binding protein</fullName>
    </submittedName>
</protein>
<accession>A0ABT8A5V7</accession>
<dbReference type="Pfam" id="PF03401">
    <property type="entry name" value="TctC"/>
    <property type="match status" value="1"/>
</dbReference>
<sequence>MIRRSLLALVAGLPAPALAQEAFPIRPVRLVVAFPAGGPTDVVARIIAERMARDLGQPVVVDNRGGANGNIAADAVAKAEPDGYTLLYNTSSIAISRALYKTLAYDLVRDLKPVVLTIAVPSVLVVNPALPLHDAESFITWARANSGKITYSSGGVGNSSHLLCFMVMRHIGAEAVHVPYRGTAAALTDTAAGNVQFTSDSLVTVLPLVQDRRVRAIAVSSEERNPLLPAVPSMTEALLLPPGLDIGTWQGLMLPARTPSPIVVRLNAAVNAVLSDSTIRARLQAQGAHIVGGSPEDYARYLAKEIVRWQGVVSESGATAD</sequence>
<keyword evidence="4" id="KW-1185">Reference proteome</keyword>
<dbReference type="InterPro" id="IPR042100">
    <property type="entry name" value="Bug_dom1"/>
</dbReference>
<gene>
    <name evidence="3" type="ORF">QWZ14_12295</name>
</gene>
<dbReference type="PIRSF" id="PIRSF017082">
    <property type="entry name" value="YflP"/>
    <property type="match status" value="1"/>
</dbReference>
<dbReference type="RefSeq" id="WP_290316962.1">
    <property type="nucleotide sequence ID" value="NZ_JAUFPN010000135.1"/>
</dbReference>
<dbReference type="InterPro" id="IPR005064">
    <property type="entry name" value="BUG"/>
</dbReference>
<comment type="similarity">
    <text evidence="1">Belongs to the UPF0065 (bug) family.</text>
</comment>
<reference evidence="4" key="1">
    <citation type="journal article" date="2019" name="Int. J. Syst. Evol. Microbiol.">
        <title>The Global Catalogue of Microorganisms (GCM) 10K type strain sequencing project: providing services to taxonomists for standard genome sequencing and annotation.</title>
        <authorList>
            <consortium name="The Broad Institute Genomics Platform"/>
            <consortium name="The Broad Institute Genome Sequencing Center for Infectious Disease"/>
            <person name="Wu L."/>
            <person name="Ma J."/>
        </authorList>
    </citation>
    <scope>NUCLEOTIDE SEQUENCE [LARGE SCALE GENOMIC DNA]</scope>
    <source>
        <strain evidence="4">CECT 7131</strain>
    </source>
</reference>
<keyword evidence="2" id="KW-0732">Signal</keyword>
<comment type="caution">
    <text evidence="3">The sequence shown here is derived from an EMBL/GenBank/DDBJ whole genome shotgun (WGS) entry which is preliminary data.</text>
</comment>
<dbReference type="Proteomes" id="UP001529369">
    <property type="component" value="Unassembled WGS sequence"/>
</dbReference>
<dbReference type="Gene3D" id="3.40.190.10">
    <property type="entry name" value="Periplasmic binding protein-like II"/>
    <property type="match status" value="1"/>
</dbReference>
<dbReference type="PANTHER" id="PTHR42928:SF5">
    <property type="entry name" value="BLR1237 PROTEIN"/>
    <property type="match status" value="1"/>
</dbReference>
<evidence type="ECO:0000256" key="1">
    <source>
        <dbReference type="ARBA" id="ARBA00006987"/>
    </source>
</evidence>
<evidence type="ECO:0000313" key="3">
    <source>
        <dbReference type="EMBL" id="MDN3565142.1"/>
    </source>
</evidence>
<evidence type="ECO:0000256" key="2">
    <source>
        <dbReference type="SAM" id="SignalP"/>
    </source>
</evidence>
<proteinExistence type="inferred from homology"/>
<feature type="signal peptide" evidence="2">
    <location>
        <begin position="1"/>
        <end position="19"/>
    </location>
</feature>
<dbReference type="Gene3D" id="3.40.190.150">
    <property type="entry name" value="Bordetella uptake gene, domain 1"/>
    <property type="match status" value="1"/>
</dbReference>
<dbReference type="PANTHER" id="PTHR42928">
    <property type="entry name" value="TRICARBOXYLATE-BINDING PROTEIN"/>
    <property type="match status" value="1"/>
</dbReference>
<name>A0ABT8A5V7_9PROT</name>
<evidence type="ECO:0000313" key="4">
    <source>
        <dbReference type="Proteomes" id="UP001529369"/>
    </source>
</evidence>
<dbReference type="CDD" id="cd13578">
    <property type="entry name" value="PBP2_Bug27"/>
    <property type="match status" value="1"/>
</dbReference>